<dbReference type="AlphaFoldDB" id="A0A0E9MWN5"/>
<evidence type="ECO:0000259" key="3">
    <source>
        <dbReference type="Pfam" id="PF08327"/>
    </source>
</evidence>
<dbReference type="InterPro" id="IPR013538">
    <property type="entry name" value="ASHA1/2-like_C"/>
</dbReference>
<dbReference type="InterPro" id="IPR023393">
    <property type="entry name" value="START-like_dom_sf"/>
</dbReference>
<evidence type="ECO:0000256" key="2">
    <source>
        <dbReference type="SAM" id="MobiDB-lite"/>
    </source>
</evidence>
<dbReference type="SUPFAM" id="SSF55961">
    <property type="entry name" value="Bet v1-like"/>
    <property type="match status" value="1"/>
</dbReference>
<dbReference type="RefSeq" id="WP_046368668.1">
    <property type="nucleotide sequence ID" value="NZ_BBWV01000001.1"/>
</dbReference>
<keyword evidence="5" id="KW-1185">Reference proteome</keyword>
<evidence type="ECO:0000313" key="5">
    <source>
        <dbReference type="Proteomes" id="UP000033121"/>
    </source>
</evidence>
<dbReference type="Gene3D" id="3.30.530.20">
    <property type="match status" value="1"/>
</dbReference>
<evidence type="ECO:0000313" key="4">
    <source>
        <dbReference type="EMBL" id="GAO41903.1"/>
    </source>
</evidence>
<accession>A0A0E9MWN5</accession>
<dbReference type="CDD" id="cd07814">
    <property type="entry name" value="SRPBCC_CalC_Aha1-like"/>
    <property type="match status" value="1"/>
</dbReference>
<gene>
    <name evidence="4" type="ORF">FPE01S_01_09180</name>
</gene>
<dbReference type="OrthoDB" id="287565at2"/>
<feature type="region of interest" description="Disordered" evidence="2">
    <location>
        <begin position="140"/>
        <end position="159"/>
    </location>
</feature>
<comment type="similarity">
    <text evidence="1">Belongs to the AHA1 family.</text>
</comment>
<proteinExistence type="inferred from homology"/>
<dbReference type="STRING" id="1220578.FPE01S_01_09180"/>
<name>A0A0E9MWN5_9BACT</name>
<dbReference type="EMBL" id="BBWV01000001">
    <property type="protein sequence ID" value="GAO41903.1"/>
    <property type="molecule type" value="Genomic_DNA"/>
</dbReference>
<reference evidence="4 5" key="1">
    <citation type="submission" date="2015-04" db="EMBL/GenBank/DDBJ databases">
        <title>Whole genome shotgun sequence of Flavihumibacter petaseus NBRC 106054.</title>
        <authorList>
            <person name="Miyazawa S."/>
            <person name="Hosoyama A."/>
            <person name="Hashimoto M."/>
            <person name="Noguchi M."/>
            <person name="Tsuchikane K."/>
            <person name="Ohji S."/>
            <person name="Yamazoe A."/>
            <person name="Ichikawa N."/>
            <person name="Kimura A."/>
            <person name="Fujita N."/>
        </authorList>
    </citation>
    <scope>NUCLEOTIDE SEQUENCE [LARGE SCALE GENOMIC DNA]</scope>
    <source>
        <strain evidence="4 5">NBRC 106054</strain>
    </source>
</reference>
<organism evidence="4 5">
    <name type="scientific">Flavihumibacter petaseus NBRC 106054</name>
    <dbReference type="NCBI Taxonomy" id="1220578"/>
    <lineage>
        <taxon>Bacteria</taxon>
        <taxon>Pseudomonadati</taxon>
        <taxon>Bacteroidota</taxon>
        <taxon>Chitinophagia</taxon>
        <taxon>Chitinophagales</taxon>
        <taxon>Chitinophagaceae</taxon>
        <taxon>Flavihumibacter</taxon>
    </lineage>
</organism>
<comment type="caution">
    <text evidence="4">The sequence shown here is derived from an EMBL/GenBank/DDBJ whole genome shotgun (WGS) entry which is preliminary data.</text>
</comment>
<dbReference type="Proteomes" id="UP000033121">
    <property type="component" value="Unassembled WGS sequence"/>
</dbReference>
<sequence length="159" mass="18056">MKGKDFSRTYLVDQSPETVFNAVTNVRGWWSEMLKGNSAKEGDEFEYRHKDLHYTRHLLTEVIPDRKVEWLTTDSLLTFVEHQTEWTGTTISFDISREGDKTKLVFTHHGLTPSFECYNACNQGWSYYLDESLLPLITSGKGKPDAKETSAAAKSPAGS</sequence>
<protein>
    <recommendedName>
        <fullName evidence="3">Activator of Hsp90 ATPase homologue 1/2-like C-terminal domain-containing protein</fullName>
    </recommendedName>
</protein>
<dbReference type="Pfam" id="PF08327">
    <property type="entry name" value="AHSA1"/>
    <property type="match status" value="1"/>
</dbReference>
<evidence type="ECO:0000256" key="1">
    <source>
        <dbReference type="ARBA" id="ARBA00006817"/>
    </source>
</evidence>
<feature type="domain" description="Activator of Hsp90 ATPase homologue 1/2-like C-terminal" evidence="3">
    <location>
        <begin position="15"/>
        <end position="130"/>
    </location>
</feature>